<comment type="caution">
    <text evidence="2">The sequence shown here is derived from an EMBL/GenBank/DDBJ whole genome shotgun (WGS) entry which is preliminary data.</text>
</comment>
<accession>A0A8S1QGT6</accession>
<dbReference type="Proteomes" id="UP000688137">
    <property type="component" value="Unassembled WGS sequence"/>
</dbReference>
<protein>
    <recommendedName>
        <fullName evidence="4">IQ calmodulin-binding motif protein</fullName>
    </recommendedName>
</protein>
<name>A0A8S1QGT6_PARPR</name>
<proteinExistence type="predicted"/>
<dbReference type="OMA" id="IYITTIR"/>
<evidence type="ECO:0008006" key="4">
    <source>
        <dbReference type="Google" id="ProtNLM"/>
    </source>
</evidence>
<evidence type="ECO:0000256" key="1">
    <source>
        <dbReference type="SAM" id="Coils"/>
    </source>
</evidence>
<organism evidence="2 3">
    <name type="scientific">Paramecium primaurelia</name>
    <dbReference type="NCBI Taxonomy" id="5886"/>
    <lineage>
        <taxon>Eukaryota</taxon>
        <taxon>Sar</taxon>
        <taxon>Alveolata</taxon>
        <taxon>Ciliophora</taxon>
        <taxon>Intramacronucleata</taxon>
        <taxon>Oligohymenophorea</taxon>
        <taxon>Peniculida</taxon>
        <taxon>Parameciidae</taxon>
        <taxon>Paramecium</taxon>
    </lineage>
</organism>
<gene>
    <name evidence="2" type="ORF">PPRIM_AZ9-3.1.T1630031</name>
</gene>
<sequence length="1066" mass="126756">MINNSQMKVHFQEYTSPGKPKRRLIYNRIKSYMQAYGLSPENFEIKGKSVVLKNNNSINQNYLNRSMMPVRPSNQKLNQKISIHRPQTAQQKQPNNFDLPISNKYASLFNQIKNAENKMQFQYPKRANKSFIKEEVDETQEQSFIRKHDFMFKNISKLEKVKQMKVQELEIIQNKIDEVKNADINTSHFIIKKIVHKSTLREKKDKAASLIQAHVRGRIYQKRYIQQKKKQEEKLRKVIFIQQWWKLQMKHLLIKKQFQITHQSKQVRFIDGRTFVIVTNYSYILCRIRLQYIEKLGTLKGDYRFYLNLQNCSNILNQNISKESFQYVSLINFIINYLINIIQIQDDHLIFDFLNQNIIDIPNLMLQVNLKANCIIANQYSLLLFNQEEVYQESIKQDQLKQIPQEQIEIEIVQIENQQEIKKQDNQNQQDVSVYNNQIEQQVNKQSIIPSSKNIQVYQSSEIKENVDQQEFYEQNKNQVVQRQAVEKQDQEDSLKIINRQIDLNNQGIIQIQDKEIIEQQIKIQQNENEYNNQEQKDNQIYSDELKYKQIQQTIKNQDQDINIQQNLTTFQDPQIILIPIQETHSSYYNDQNLNLEIQQINQNSLQSSNNGQLCESIQIIRNEVPSISFDKYPDQKDIMETKQDINQEDSTKCQQETFQIVQSNQQVITQYIQENSLINQEQILEIMYKDKVVENKRIQFEYLDIKVNKPFEIQQIEEDQQEQILQSEYIICQNSNITQQKEPSQQSFKKKDNNSNVFELPNSVKETVKYLNSRELLITKTDFLAQLTNFENENNALICSGDLKKELEDLPAPVNLKSRSNNFESQSFVKRIPSDYKSPIIDDTLKLSATLKFQFSQEIKNIENEQLISQQNDIKIQQQQQQDSLEYSIDESQDLEPIYITTIRVDNIHIDVFQIMDILRFKDKNDFYQSFDLKISKIQQSNCEYIIQNLYVYIIKDCINCIESNQILRIQRYLKRYRFVQSCVLTLNNEFTLICLFKSFFKIRLCIYGQIQFREEIIIDKMMIKQRKILEQNFYSICPLLLLSSQMGLEQMIQTIINGLGSQSE</sequence>
<keyword evidence="1" id="KW-0175">Coiled coil</keyword>
<keyword evidence="3" id="KW-1185">Reference proteome</keyword>
<dbReference type="EMBL" id="CAJJDM010000170">
    <property type="protein sequence ID" value="CAD8115208.1"/>
    <property type="molecule type" value="Genomic_DNA"/>
</dbReference>
<dbReference type="AlphaFoldDB" id="A0A8S1QGT6"/>
<dbReference type="PROSITE" id="PS50096">
    <property type="entry name" value="IQ"/>
    <property type="match status" value="1"/>
</dbReference>
<evidence type="ECO:0000313" key="3">
    <source>
        <dbReference type="Proteomes" id="UP000688137"/>
    </source>
</evidence>
<evidence type="ECO:0000313" key="2">
    <source>
        <dbReference type="EMBL" id="CAD8115208.1"/>
    </source>
</evidence>
<feature type="coiled-coil region" evidence="1">
    <location>
        <begin position="155"/>
        <end position="182"/>
    </location>
</feature>
<reference evidence="2" key="1">
    <citation type="submission" date="2021-01" db="EMBL/GenBank/DDBJ databases">
        <authorList>
            <consortium name="Genoscope - CEA"/>
            <person name="William W."/>
        </authorList>
    </citation>
    <scope>NUCLEOTIDE SEQUENCE</scope>
</reference>